<proteinExistence type="inferred from homology"/>
<comment type="similarity">
    <text evidence="1">Belongs to the nitroreductase family.</text>
</comment>
<dbReference type="InterPro" id="IPR029479">
    <property type="entry name" value="Nitroreductase"/>
</dbReference>
<dbReference type="Pfam" id="PF00881">
    <property type="entry name" value="Nitroreductase"/>
    <property type="match status" value="1"/>
</dbReference>
<dbReference type="EMBL" id="LT630003">
    <property type="protein sequence ID" value="SEU00592.1"/>
    <property type="molecule type" value="Genomic_DNA"/>
</dbReference>
<reference evidence="4 5" key="1">
    <citation type="submission" date="2016-10" db="EMBL/GenBank/DDBJ databases">
        <authorList>
            <person name="Varghese N."/>
            <person name="Submissions S."/>
        </authorList>
    </citation>
    <scope>NUCLEOTIDE SEQUENCE [LARGE SCALE GENOMIC DNA]</scope>
    <source>
        <strain evidence="4 5">ATCC 19403</strain>
    </source>
</reference>
<sequence>MLKELVLKCRTFRRFYEDEAVSTKDLRELVDLARLTASTANSQALKFRLCSTPEENSKVFDTLSWAGALPDWDGPEKGERPSAYIIILCDLSLGKNKLYDDGIAAQTIMLGAVEKGYGGCILGNVRRRELAEALSIDPSRYSIDLVLALGKPKEEVVLVPVKEDGDIRYYRDENQVHYVPKRTLDDIIIR</sequence>
<name>A0ABY1CFK2_9FIRM</name>
<dbReference type="InterPro" id="IPR023312">
    <property type="entry name" value="Put_nitroreductase_C_bac"/>
</dbReference>
<dbReference type="RefSeq" id="WP_100043234.1">
    <property type="nucleotide sequence ID" value="NZ_LT630003.1"/>
</dbReference>
<evidence type="ECO:0000313" key="4">
    <source>
        <dbReference type="EMBL" id="SEU00592.1"/>
    </source>
</evidence>
<feature type="domain" description="Nitroreductase" evidence="3">
    <location>
        <begin position="102"/>
        <end position="151"/>
    </location>
</feature>
<evidence type="ECO:0000256" key="2">
    <source>
        <dbReference type="ARBA" id="ARBA00023002"/>
    </source>
</evidence>
<evidence type="ECO:0000259" key="3">
    <source>
        <dbReference type="Pfam" id="PF00881"/>
    </source>
</evidence>
<dbReference type="PANTHER" id="PTHR43673:SF10">
    <property type="entry name" value="NADH DEHYDROGENASE_NAD(P)H NITROREDUCTASE XCC3605-RELATED"/>
    <property type="match status" value="1"/>
</dbReference>
<dbReference type="InterPro" id="IPR000415">
    <property type="entry name" value="Nitroreductase-like"/>
</dbReference>
<protein>
    <submittedName>
        <fullName evidence="4">Nitroreductase</fullName>
    </submittedName>
</protein>
<keyword evidence="2" id="KW-0560">Oxidoreductase</keyword>
<evidence type="ECO:0000256" key="1">
    <source>
        <dbReference type="ARBA" id="ARBA00007118"/>
    </source>
</evidence>
<accession>A0ABY1CFK2</accession>
<dbReference type="SUPFAM" id="SSF55469">
    <property type="entry name" value="FMN-dependent nitroreductase-like"/>
    <property type="match status" value="1"/>
</dbReference>
<dbReference type="Gene3D" id="2.20.180.10">
    <property type="entry name" value="putative fmn-dependent nitroreductase like domains"/>
    <property type="match status" value="1"/>
</dbReference>
<keyword evidence="5" id="KW-1185">Reference proteome</keyword>
<organism evidence="4 5">
    <name type="scientific">Lacrimispora sphenoides JCM 1415</name>
    <dbReference type="NCBI Taxonomy" id="1297793"/>
    <lineage>
        <taxon>Bacteria</taxon>
        <taxon>Bacillati</taxon>
        <taxon>Bacillota</taxon>
        <taxon>Clostridia</taxon>
        <taxon>Lachnospirales</taxon>
        <taxon>Lachnospiraceae</taxon>
        <taxon>Lacrimispora</taxon>
    </lineage>
</organism>
<gene>
    <name evidence="4" type="ORF">SAMN02745906_3868</name>
</gene>
<dbReference type="PANTHER" id="PTHR43673">
    <property type="entry name" value="NAD(P)H NITROREDUCTASE YDGI-RELATED"/>
    <property type="match status" value="1"/>
</dbReference>
<dbReference type="Gene3D" id="3.40.109.10">
    <property type="entry name" value="NADH Oxidase"/>
    <property type="match status" value="1"/>
</dbReference>
<evidence type="ECO:0000313" key="5">
    <source>
        <dbReference type="Proteomes" id="UP000198970"/>
    </source>
</evidence>
<dbReference type="Proteomes" id="UP000198970">
    <property type="component" value="Chromosome I"/>
</dbReference>